<gene>
    <name evidence="3" type="ORF">FBZ93_12240</name>
</gene>
<feature type="compositionally biased region" description="Basic and acidic residues" evidence="1">
    <location>
        <begin position="483"/>
        <end position="493"/>
    </location>
</feature>
<organism evidence="3 4">
    <name type="scientific">Bradyrhizobium macuxiense</name>
    <dbReference type="NCBI Taxonomy" id="1755647"/>
    <lineage>
        <taxon>Bacteria</taxon>
        <taxon>Pseudomonadati</taxon>
        <taxon>Pseudomonadota</taxon>
        <taxon>Alphaproteobacteria</taxon>
        <taxon>Hyphomicrobiales</taxon>
        <taxon>Nitrobacteraceae</taxon>
        <taxon>Bradyrhizobium</taxon>
    </lineage>
</organism>
<accession>A0A560KVY1</accession>
<feature type="compositionally biased region" description="Basic and acidic residues" evidence="1">
    <location>
        <begin position="466"/>
        <end position="476"/>
    </location>
</feature>
<evidence type="ECO:0008006" key="5">
    <source>
        <dbReference type="Google" id="ProtNLM"/>
    </source>
</evidence>
<protein>
    <recommendedName>
        <fullName evidence="5">Tle cognate immunity protein 4 C-terminal domain-containing protein</fullName>
    </recommendedName>
</protein>
<keyword evidence="4" id="KW-1185">Reference proteome</keyword>
<reference evidence="3 4" key="1">
    <citation type="submission" date="2019-06" db="EMBL/GenBank/DDBJ databases">
        <title>Genomic Encyclopedia of Type Strains, Phase IV (KMG-V): Genome sequencing to study the core and pangenomes of soil and plant-associated prokaryotes.</title>
        <authorList>
            <person name="Whitman W."/>
        </authorList>
    </citation>
    <scope>NUCLEOTIDE SEQUENCE [LARGE SCALE GENOMIC DNA]</scope>
    <source>
        <strain evidence="3 4">BR 10355</strain>
    </source>
</reference>
<feature type="compositionally biased region" description="Polar residues" evidence="1">
    <location>
        <begin position="506"/>
        <end position="524"/>
    </location>
</feature>
<dbReference type="OrthoDB" id="8178235at2"/>
<dbReference type="EMBL" id="VITY01000022">
    <property type="protein sequence ID" value="TWB87259.1"/>
    <property type="molecule type" value="Genomic_DNA"/>
</dbReference>
<evidence type="ECO:0000256" key="2">
    <source>
        <dbReference type="SAM" id="SignalP"/>
    </source>
</evidence>
<sequence>MAPKTRLMVCTVVVVLTGGTALPVAASSWTRGYVVGTYQYAFRYGGRPDFTRGAEIEPGVDCPHGSTTNFANPDQTRIALARQKWRSKQEIDWIVAPPGLDQVRDPGFTRLLIWDRAISYRGYKPGIETYVNPWAADDPGQPEVTSRIAEGFNLDGKINPTDFVSPDGEKGIDNALYRAGGCYASWRARDLTNAFSAALHQRYLEGGLYTMVIRISGNQDPMNDSDATMEIGYSPDKIVKDARGGIAVDYSYRILKSAQYTKLKAKIKNGVVETEQVEHLHTPRIARYYHQTGDTNLTKGKIRLNIVPNGLSGTGLIGGYRNWRDLYVENSFPSPRGAGFADIQLHEDHIALYYALRRKADGMLNPKTGQYDGISTAYRITLSSAYVVDADKSVKIPLQSDFYPPELWRRKAFESLKANIIKGIEARIPQAVPPGILEAGYPQLEQKFPVGLPGKDFFLKTLDRPHYPDGVGRDDDGNPIDDQGERIDSRGDKLDEEGDPLKPPQARQQVSNGAPATATMAQEQ</sequence>
<evidence type="ECO:0000256" key="1">
    <source>
        <dbReference type="SAM" id="MobiDB-lite"/>
    </source>
</evidence>
<proteinExistence type="predicted"/>
<dbReference type="RefSeq" id="WP_146992696.1">
    <property type="nucleotide sequence ID" value="NZ_VITY01000022.1"/>
</dbReference>
<evidence type="ECO:0000313" key="3">
    <source>
        <dbReference type="EMBL" id="TWB87259.1"/>
    </source>
</evidence>
<dbReference type="Proteomes" id="UP000321304">
    <property type="component" value="Unassembled WGS sequence"/>
</dbReference>
<dbReference type="AlphaFoldDB" id="A0A560KVY1"/>
<comment type="caution">
    <text evidence="3">The sequence shown here is derived from an EMBL/GenBank/DDBJ whole genome shotgun (WGS) entry which is preliminary data.</text>
</comment>
<name>A0A560KVY1_9BRAD</name>
<feature type="region of interest" description="Disordered" evidence="1">
    <location>
        <begin position="466"/>
        <end position="524"/>
    </location>
</feature>
<evidence type="ECO:0000313" key="4">
    <source>
        <dbReference type="Proteomes" id="UP000321304"/>
    </source>
</evidence>
<feature type="chain" id="PRO_5022129307" description="Tle cognate immunity protein 4 C-terminal domain-containing protein" evidence="2">
    <location>
        <begin position="27"/>
        <end position="524"/>
    </location>
</feature>
<keyword evidence="2" id="KW-0732">Signal</keyword>
<feature type="signal peptide" evidence="2">
    <location>
        <begin position="1"/>
        <end position="26"/>
    </location>
</feature>